<comment type="caution">
    <text evidence="1">The sequence shown here is derived from an EMBL/GenBank/DDBJ whole genome shotgun (WGS) entry which is preliminary data.</text>
</comment>
<sequence length="182" mass="21788">MNRVGQVNDYEQWAADANRGQDERLTTTAASRTHAAQAQRLSDAQVDNDRHHTYYYVPRSDDRGAAYYYYPWSRGGSRDSWDWYDSYPRNNPRHYNHTWYGRTHNEVLADYYSYAMRHHLGRAPRAGDQEWVPRNPRDDQMFWVKEVDGGWTQRANNTIENDLRPGYWSEYRGKPIFIRTRD</sequence>
<evidence type="ECO:0000313" key="1">
    <source>
        <dbReference type="EMBL" id="KAF4314428.1"/>
    </source>
</evidence>
<proteinExistence type="predicted"/>
<accession>A0A8H4NBI5</accession>
<keyword evidence="2" id="KW-1185">Reference proteome</keyword>
<dbReference type="Proteomes" id="UP000572817">
    <property type="component" value="Unassembled WGS sequence"/>
</dbReference>
<dbReference type="EMBL" id="WWBZ02000001">
    <property type="protein sequence ID" value="KAF4314428.1"/>
    <property type="molecule type" value="Genomic_DNA"/>
</dbReference>
<dbReference type="AlphaFoldDB" id="A0A8H4NBI5"/>
<gene>
    <name evidence="1" type="ORF">GTA08_BOTSDO01372</name>
</gene>
<name>A0A8H4NBI5_9PEZI</name>
<organism evidence="1 2">
    <name type="scientific">Botryosphaeria dothidea</name>
    <dbReference type="NCBI Taxonomy" id="55169"/>
    <lineage>
        <taxon>Eukaryota</taxon>
        <taxon>Fungi</taxon>
        <taxon>Dikarya</taxon>
        <taxon>Ascomycota</taxon>
        <taxon>Pezizomycotina</taxon>
        <taxon>Dothideomycetes</taxon>
        <taxon>Dothideomycetes incertae sedis</taxon>
        <taxon>Botryosphaeriales</taxon>
        <taxon>Botryosphaeriaceae</taxon>
        <taxon>Botryosphaeria</taxon>
    </lineage>
</organism>
<reference evidence="1" key="1">
    <citation type="submission" date="2020-04" db="EMBL/GenBank/DDBJ databases">
        <title>Genome Assembly and Annotation of Botryosphaeria dothidea sdau 11-99, a Latent Pathogen of Apple Fruit Ring Rot in China.</title>
        <authorList>
            <person name="Yu C."/>
            <person name="Diao Y."/>
            <person name="Lu Q."/>
            <person name="Zhao J."/>
            <person name="Cui S."/>
            <person name="Peng C."/>
            <person name="He B."/>
            <person name="Liu H."/>
        </authorList>
    </citation>
    <scope>NUCLEOTIDE SEQUENCE [LARGE SCALE GENOMIC DNA]</scope>
    <source>
        <strain evidence="1">Sdau11-99</strain>
    </source>
</reference>
<protein>
    <submittedName>
        <fullName evidence="1">Uncharacterized protein</fullName>
    </submittedName>
</protein>
<evidence type="ECO:0000313" key="2">
    <source>
        <dbReference type="Proteomes" id="UP000572817"/>
    </source>
</evidence>
<dbReference type="OrthoDB" id="5194044at2759"/>